<gene>
    <name evidence="2" type="ORF">CPAR01_02051</name>
</gene>
<keyword evidence="2" id="KW-0808">Transferase</keyword>
<protein>
    <submittedName>
        <fullName evidence="2">Aminotransferase</fullName>
    </submittedName>
</protein>
<evidence type="ECO:0000313" key="3">
    <source>
        <dbReference type="Proteomes" id="UP001241169"/>
    </source>
</evidence>
<dbReference type="Gene3D" id="3.40.640.10">
    <property type="entry name" value="Type I PLP-dependent aspartate aminotransferase-like (Major domain)"/>
    <property type="match status" value="1"/>
</dbReference>
<accession>A0ABQ9SYG3</accession>
<dbReference type="PANTHER" id="PTHR42858:SF1">
    <property type="entry name" value="LD15494P"/>
    <property type="match status" value="1"/>
</dbReference>
<dbReference type="Proteomes" id="UP001241169">
    <property type="component" value="Unassembled WGS sequence"/>
</dbReference>
<evidence type="ECO:0000259" key="1">
    <source>
        <dbReference type="Pfam" id="PF00155"/>
    </source>
</evidence>
<feature type="domain" description="Aminotransferase class I/classII large" evidence="1">
    <location>
        <begin position="205"/>
        <end position="464"/>
    </location>
</feature>
<dbReference type="CDD" id="cd00609">
    <property type="entry name" value="AAT_like"/>
    <property type="match status" value="1"/>
</dbReference>
<comment type="caution">
    <text evidence="2">The sequence shown here is derived from an EMBL/GenBank/DDBJ whole genome shotgun (WGS) entry which is preliminary data.</text>
</comment>
<dbReference type="Gene3D" id="3.90.1150.10">
    <property type="entry name" value="Aspartate Aminotransferase, domain 1"/>
    <property type="match status" value="1"/>
</dbReference>
<dbReference type="RefSeq" id="XP_060353667.1">
    <property type="nucleotide sequence ID" value="XM_060486339.1"/>
</dbReference>
<dbReference type="PANTHER" id="PTHR42858">
    <property type="entry name" value="AMINOTRANSFERASE"/>
    <property type="match status" value="1"/>
</dbReference>
<dbReference type="InterPro" id="IPR015421">
    <property type="entry name" value="PyrdxlP-dep_Trfase_major"/>
</dbReference>
<dbReference type="GO" id="GO:0008483">
    <property type="term" value="F:transaminase activity"/>
    <property type="evidence" value="ECO:0007669"/>
    <property type="project" value="UniProtKB-KW"/>
</dbReference>
<dbReference type="InterPro" id="IPR015422">
    <property type="entry name" value="PyrdxlP-dep_Trfase_small"/>
</dbReference>
<reference evidence="2 3" key="1">
    <citation type="submission" date="2016-10" db="EMBL/GenBank/DDBJ databases">
        <title>The genome sequence of Colletotrichum fioriniae PJ7.</title>
        <authorList>
            <person name="Baroncelli R."/>
        </authorList>
    </citation>
    <scope>NUCLEOTIDE SEQUENCE [LARGE SCALE GENOMIC DNA]</scope>
    <source>
        <strain evidence="2 3">IMI 384185</strain>
    </source>
</reference>
<organism evidence="2 3">
    <name type="scientific">Colletotrichum paranaense</name>
    <dbReference type="NCBI Taxonomy" id="1914294"/>
    <lineage>
        <taxon>Eukaryota</taxon>
        <taxon>Fungi</taxon>
        <taxon>Dikarya</taxon>
        <taxon>Ascomycota</taxon>
        <taxon>Pezizomycotina</taxon>
        <taxon>Sordariomycetes</taxon>
        <taxon>Hypocreomycetidae</taxon>
        <taxon>Glomerellales</taxon>
        <taxon>Glomerellaceae</taxon>
        <taxon>Colletotrichum</taxon>
        <taxon>Colletotrichum acutatum species complex</taxon>
    </lineage>
</organism>
<proteinExistence type="predicted"/>
<keyword evidence="3" id="KW-1185">Reference proteome</keyword>
<evidence type="ECO:0000313" key="2">
    <source>
        <dbReference type="EMBL" id="KAK1544549.1"/>
    </source>
</evidence>
<sequence length="490" mass="54071">MQASRGIFKLVWSCGNTSVNDSLYTPLPHVLAKRCLLKFPVERDVLPENALGGRSPVLQRYERISNLFHSGIVLFLGHYGLNGLVRGHQSSGGSPSLFDCHLIPSRKLSNLQGLDEGRDCVDRSQNTRFLPWGRSHWRKLRQFPNIKEFSGFLSHLSSIIAFLRRKLAATEAQAVEDAKKLGRPDIPTIKVGKTYPKIYKYVIYLVPTFSNPSGKTLCPQTRKDLVALAREYDALVVSDDVYDFLSWPEDSSTPDDAVGAVPPRLVDIDRNMPGYSTWGNTLSNGSFSKVIGPGVRVGWADGTPAFARELAEVGSSSSGGAPSHLTSTFVDKMLRSGSLQTHIKKTLIPTYRERCRALMASIREILVSLGVTVEINNPEDAAQATTGGFFTYLRLPEDLPVARTVAAIALKEKFLPVAFGHMFVVSGDKGSVQRAESKNGFSRCIRLCWAWHEVAELEEGIERLAATILDIRSRLEAGEIISEQVSIGIR</sequence>
<name>A0ABQ9SYG3_9PEZI</name>
<dbReference type="InterPro" id="IPR015424">
    <property type="entry name" value="PyrdxlP-dep_Trfase"/>
</dbReference>
<keyword evidence="2" id="KW-0032">Aminotransferase</keyword>
<dbReference type="GeneID" id="85370238"/>
<dbReference type="SUPFAM" id="SSF53383">
    <property type="entry name" value="PLP-dependent transferases"/>
    <property type="match status" value="1"/>
</dbReference>
<dbReference type="EMBL" id="MOPA01000002">
    <property type="protein sequence ID" value="KAK1544549.1"/>
    <property type="molecule type" value="Genomic_DNA"/>
</dbReference>
<dbReference type="InterPro" id="IPR004839">
    <property type="entry name" value="Aminotransferase_I/II_large"/>
</dbReference>
<dbReference type="Pfam" id="PF00155">
    <property type="entry name" value="Aminotran_1_2"/>
    <property type="match status" value="1"/>
</dbReference>